<evidence type="ECO:0000256" key="1">
    <source>
        <dbReference type="SAM" id="MobiDB-lite"/>
    </source>
</evidence>
<dbReference type="Proteomes" id="UP000714618">
    <property type="component" value="Unassembled WGS sequence"/>
</dbReference>
<reference evidence="3" key="1">
    <citation type="submission" date="2020-06" db="EMBL/GenBank/DDBJ databases">
        <authorList>
            <person name="Onetto C."/>
        </authorList>
    </citation>
    <scope>NUCLEOTIDE SEQUENCE</scope>
</reference>
<dbReference type="PROSITE" id="PS50217">
    <property type="entry name" value="BZIP"/>
    <property type="match status" value="1"/>
</dbReference>
<dbReference type="InterPro" id="IPR046347">
    <property type="entry name" value="bZIP_sf"/>
</dbReference>
<evidence type="ECO:0000313" key="4">
    <source>
        <dbReference type="Proteomes" id="UP000714618"/>
    </source>
</evidence>
<feature type="region of interest" description="Disordered" evidence="1">
    <location>
        <begin position="99"/>
        <end position="163"/>
    </location>
</feature>
<dbReference type="EMBL" id="CAIJEO010000006">
    <property type="protein sequence ID" value="CAD0094287.1"/>
    <property type="molecule type" value="Genomic_DNA"/>
</dbReference>
<keyword evidence="4" id="KW-1185">Reference proteome</keyword>
<organism evidence="3 4">
    <name type="scientific">Aureobasidium mustum</name>
    <dbReference type="NCBI Taxonomy" id="2773714"/>
    <lineage>
        <taxon>Eukaryota</taxon>
        <taxon>Fungi</taxon>
        <taxon>Dikarya</taxon>
        <taxon>Ascomycota</taxon>
        <taxon>Pezizomycotina</taxon>
        <taxon>Dothideomycetes</taxon>
        <taxon>Dothideomycetidae</taxon>
        <taxon>Dothideales</taxon>
        <taxon>Saccotheciaceae</taxon>
        <taxon>Aureobasidium</taxon>
    </lineage>
</organism>
<dbReference type="Gene3D" id="1.20.5.170">
    <property type="match status" value="1"/>
</dbReference>
<evidence type="ECO:0000313" key="3">
    <source>
        <dbReference type="EMBL" id="CAD0094287.1"/>
    </source>
</evidence>
<dbReference type="Pfam" id="PF07716">
    <property type="entry name" value="bZIP_2"/>
    <property type="match status" value="1"/>
</dbReference>
<accession>A0A9N8PHK4</accession>
<dbReference type="AlphaFoldDB" id="A0A9N8PHK4"/>
<proteinExistence type="predicted"/>
<sequence length="229" mass="25802">MNYQDIKLLPDMDPTSTTTLEYKDSIDSTSPWDITTIDNFFQIGTSFAFMQPDQLGAFSNSSLPFLDSDLSLLPESLPSTQSTSTLPPSWNNQITCQSTLSSKSESTMHAASEGIQQATKPQPRGRPRKDLSKKPTTSPPSDSIDKYRAKNRRASARCREKERNQAAALEEAFQEQTKRNLALKQATTDLREELFYLQMQALQHGNCGCEDVQRYNQHRAQSIAEAWEL</sequence>
<gene>
    <name evidence="3" type="ORF">AWRI4233_LOCUS4477</name>
</gene>
<dbReference type="SUPFAM" id="SSF57959">
    <property type="entry name" value="Leucine zipper domain"/>
    <property type="match status" value="1"/>
</dbReference>
<feature type="domain" description="BZIP" evidence="2">
    <location>
        <begin position="141"/>
        <end position="204"/>
    </location>
</feature>
<dbReference type="GO" id="GO:0003700">
    <property type="term" value="F:DNA-binding transcription factor activity"/>
    <property type="evidence" value="ECO:0007669"/>
    <property type="project" value="InterPro"/>
</dbReference>
<dbReference type="PROSITE" id="PS00036">
    <property type="entry name" value="BZIP_BASIC"/>
    <property type="match status" value="1"/>
</dbReference>
<dbReference type="InterPro" id="IPR004827">
    <property type="entry name" value="bZIP"/>
</dbReference>
<comment type="caution">
    <text evidence="3">The sequence shown here is derived from an EMBL/GenBank/DDBJ whole genome shotgun (WGS) entry which is preliminary data.</text>
</comment>
<name>A0A9N8PHK4_9PEZI</name>
<feature type="compositionally biased region" description="Polar residues" evidence="1">
    <location>
        <begin position="99"/>
        <end position="120"/>
    </location>
</feature>
<evidence type="ECO:0000259" key="2">
    <source>
        <dbReference type="PROSITE" id="PS50217"/>
    </source>
</evidence>
<protein>
    <recommendedName>
        <fullName evidence="2">BZIP domain-containing protein</fullName>
    </recommendedName>
</protein>
<dbReference type="OrthoDB" id="295274at2759"/>